<accession>A0A6I4NQD1</accession>
<sequence>MVIITVFCNRKTKFCKNSKSVSKKVTTSYMTSKIVQS</sequence>
<dbReference type="Proteomes" id="UP000471501">
    <property type="component" value="Unassembled WGS sequence"/>
</dbReference>
<protein>
    <submittedName>
        <fullName evidence="1">Uncharacterized protein</fullName>
    </submittedName>
</protein>
<reference evidence="1 2" key="1">
    <citation type="submission" date="2019-12" db="EMBL/GenBank/DDBJ databases">
        <authorList>
            <person name="Kim Y.S."/>
        </authorList>
    </citation>
    <scope>NUCLEOTIDE SEQUENCE [LARGE SCALE GENOMIC DNA]</scope>
    <source>
        <strain evidence="1 2">GA093</strain>
    </source>
</reference>
<comment type="caution">
    <text evidence="1">The sequence shown here is derived from an EMBL/GenBank/DDBJ whole genome shotgun (WGS) entry which is preliminary data.</text>
</comment>
<evidence type="ECO:0000313" key="2">
    <source>
        <dbReference type="Proteomes" id="UP000471501"/>
    </source>
</evidence>
<organism evidence="1 2">
    <name type="scientific">Flavobacterium hydrocarbonoxydans</name>
    <dbReference type="NCBI Taxonomy" id="2683249"/>
    <lineage>
        <taxon>Bacteria</taxon>
        <taxon>Pseudomonadati</taxon>
        <taxon>Bacteroidota</taxon>
        <taxon>Flavobacteriia</taxon>
        <taxon>Flavobacteriales</taxon>
        <taxon>Flavobacteriaceae</taxon>
        <taxon>Flavobacterium</taxon>
    </lineage>
</organism>
<dbReference type="EMBL" id="WSTB01000015">
    <property type="protein sequence ID" value="MWB96596.1"/>
    <property type="molecule type" value="Genomic_DNA"/>
</dbReference>
<proteinExistence type="predicted"/>
<keyword evidence="2" id="KW-1185">Reference proteome</keyword>
<evidence type="ECO:0000313" key="1">
    <source>
        <dbReference type="EMBL" id="MWB96596.1"/>
    </source>
</evidence>
<name>A0A6I4NQD1_9FLAO</name>
<dbReference type="AlphaFoldDB" id="A0A6I4NQD1"/>
<gene>
    <name evidence="1" type="ORF">GON26_19715</name>
</gene>